<dbReference type="EMBL" id="LR746267">
    <property type="protein sequence ID" value="CAA7395168.1"/>
    <property type="molecule type" value="Genomic_DNA"/>
</dbReference>
<dbReference type="SUPFAM" id="SSF53335">
    <property type="entry name" value="S-adenosyl-L-methionine-dependent methyltransferases"/>
    <property type="match status" value="1"/>
</dbReference>
<dbReference type="GO" id="GO:0071164">
    <property type="term" value="F:RNA cap trimethylguanosine synthase activity"/>
    <property type="evidence" value="ECO:0007669"/>
    <property type="project" value="TreeGrafter"/>
</dbReference>
<proteinExistence type="inferred from homology"/>
<comment type="catalytic activity">
    <reaction evidence="4">
        <text>a 5'-end (N(7)-methyl 5'-triphosphoguanosine)-ribonucleoside in snoRNA + S-adenosyl-L-methionine = a 5'-end (N(2),N(7)-dimethyl 5'-triphosphoguanosine)-ribonucleoside in snoRNA + S-adenosyl-L-homocysteine + H(+)</text>
        <dbReference type="Rhea" id="RHEA:78475"/>
        <dbReference type="Rhea" id="RHEA-COMP:19086"/>
        <dbReference type="Rhea" id="RHEA-COMP:19088"/>
        <dbReference type="ChEBI" id="CHEBI:15378"/>
        <dbReference type="ChEBI" id="CHEBI:57856"/>
        <dbReference type="ChEBI" id="CHEBI:59789"/>
        <dbReference type="ChEBI" id="CHEBI:156461"/>
        <dbReference type="ChEBI" id="CHEBI:172880"/>
    </reaction>
    <physiologicalReaction direction="left-to-right" evidence="4">
        <dbReference type="Rhea" id="RHEA:78476"/>
    </physiologicalReaction>
</comment>
<dbReference type="CDD" id="cd02440">
    <property type="entry name" value="AdoMet_MTases"/>
    <property type="match status" value="1"/>
</dbReference>
<keyword evidence="9" id="KW-1185">Reference proteome</keyword>
<gene>
    <name evidence="8" type="ORF">SI8410_04005829</name>
</gene>
<dbReference type="Pfam" id="PF09445">
    <property type="entry name" value="Methyltransf_15"/>
    <property type="match status" value="1"/>
</dbReference>
<name>A0A7I8KDK0_SPIIN</name>
<dbReference type="Proteomes" id="UP000663760">
    <property type="component" value="Chromosome 4"/>
</dbReference>
<dbReference type="AlphaFoldDB" id="A0A7I8KDK0"/>
<evidence type="ECO:0000256" key="6">
    <source>
        <dbReference type="ARBA" id="ARBA00049075"/>
    </source>
</evidence>
<evidence type="ECO:0000256" key="7">
    <source>
        <dbReference type="ARBA" id="ARBA00049790"/>
    </source>
</evidence>
<dbReference type="Gene3D" id="3.40.50.150">
    <property type="entry name" value="Vaccinia Virus protein VP39"/>
    <property type="match status" value="1"/>
</dbReference>
<accession>A0A7I8KDK0</accession>
<comment type="catalytic activity">
    <reaction evidence="3">
        <text>a 5'-end (N(2),N(7)-dimethyl 5'-triphosphoguanosine)-ribonucleoside in snoRNA + S-adenosyl-L-methionine = a 5'-end (N(2),N(2),N(7)-trimethyl 5'-triphosphoguanosine)-ribonucleoside in snoRNA + S-adenosyl-L-homocysteine + H(+)</text>
        <dbReference type="Rhea" id="RHEA:78507"/>
        <dbReference type="Rhea" id="RHEA-COMP:19088"/>
        <dbReference type="Rhea" id="RHEA-COMP:19090"/>
        <dbReference type="ChEBI" id="CHEBI:15378"/>
        <dbReference type="ChEBI" id="CHEBI:57856"/>
        <dbReference type="ChEBI" id="CHEBI:59789"/>
        <dbReference type="ChEBI" id="CHEBI:167623"/>
        <dbReference type="ChEBI" id="CHEBI:172880"/>
    </reaction>
    <physiologicalReaction direction="left-to-right" evidence="3">
        <dbReference type="Rhea" id="RHEA:78508"/>
    </physiologicalReaction>
</comment>
<comment type="similarity">
    <text evidence="2">Belongs to the methyltransferase superfamily. Trimethylguanosine synthase family.</text>
</comment>
<comment type="catalytic activity">
    <reaction evidence="6">
        <text>a 5'-end (N(7)-methyl 5'-triphosphoguanosine)-ribonucleoside in snRNA + S-adenosyl-L-methionine = a 5'-end (N(2),N(7)-dimethyl 5'-triphosphoguanosine)-ribonucleoside in snRNA + S-adenosyl-L-homocysteine + H(+)</text>
        <dbReference type="Rhea" id="RHEA:78471"/>
        <dbReference type="Rhea" id="RHEA-COMP:19085"/>
        <dbReference type="Rhea" id="RHEA-COMP:19087"/>
        <dbReference type="ChEBI" id="CHEBI:15378"/>
        <dbReference type="ChEBI" id="CHEBI:57856"/>
        <dbReference type="ChEBI" id="CHEBI:59789"/>
        <dbReference type="ChEBI" id="CHEBI:156461"/>
        <dbReference type="ChEBI" id="CHEBI:172880"/>
    </reaction>
    <physiologicalReaction direction="left-to-right" evidence="6">
        <dbReference type="Rhea" id="RHEA:78472"/>
    </physiologicalReaction>
</comment>
<protein>
    <recommendedName>
        <fullName evidence="1">Trimethylguanosine synthase</fullName>
    </recommendedName>
    <alternativeName>
        <fullName evidence="7">Cap-specific guanine-N(2) methyltransferase</fullName>
    </alternativeName>
</protein>
<dbReference type="PANTHER" id="PTHR14741:SF32">
    <property type="entry name" value="TRIMETHYLGUANOSINE SYNTHASE"/>
    <property type="match status" value="1"/>
</dbReference>
<reference evidence="8" key="1">
    <citation type="submission" date="2020-02" db="EMBL/GenBank/DDBJ databases">
        <authorList>
            <person name="Scholz U."/>
            <person name="Mascher M."/>
            <person name="Fiebig A."/>
        </authorList>
    </citation>
    <scope>NUCLEOTIDE SEQUENCE</scope>
</reference>
<organism evidence="8 9">
    <name type="scientific">Spirodela intermedia</name>
    <name type="common">Intermediate duckweed</name>
    <dbReference type="NCBI Taxonomy" id="51605"/>
    <lineage>
        <taxon>Eukaryota</taxon>
        <taxon>Viridiplantae</taxon>
        <taxon>Streptophyta</taxon>
        <taxon>Embryophyta</taxon>
        <taxon>Tracheophyta</taxon>
        <taxon>Spermatophyta</taxon>
        <taxon>Magnoliopsida</taxon>
        <taxon>Liliopsida</taxon>
        <taxon>Araceae</taxon>
        <taxon>Lemnoideae</taxon>
        <taxon>Spirodela</taxon>
    </lineage>
</organism>
<dbReference type="OrthoDB" id="194443at2759"/>
<dbReference type="InterPro" id="IPR029063">
    <property type="entry name" value="SAM-dependent_MTases_sf"/>
</dbReference>
<evidence type="ECO:0000256" key="3">
    <source>
        <dbReference type="ARBA" id="ARBA00047418"/>
    </source>
</evidence>
<evidence type="ECO:0000256" key="1">
    <source>
        <dbReference type="ARBA" id="ARBA00018517"/>
    </source>
</evidence>
<evidence type="ECO:0000256" key="2">
    <source>
        <dbReference type="ARBA" id="ARBA00025783"/>
    </source>
</evidence>
<evidence type="ECO:0000313" key="8">
    <source>
        <dbReference type="EMBL" id="CAA7395168.1"/>
    </source>
</evidence>
<evidence type="ECO:0000313" key="9">
    <source>
        <dbReference type="Proteomes" id="UP000663760"/>
    </source>
</evidence>
<dbReference type="PANTHER" id="PTHR14741">
    <property type="entry name" value="S-ADENOSYLMETHIONINE-DEPENDENT METHYLTRANSFERASE RELATED"/>
    <property type="match status" value="1"/>
</dbReference>
<comment type="catalytic activity">
    <reaction evidence="5">
        <text>a 5'-end (N(2),N(7)-dimethyl 5'-triphosphoguanosine)-ribonucleoside in snRNA + S-adenosyl-L-methionine = a 5'-end (N(2),N(2),N(7)-trimethyl 5'-triphosphoguanosine)-ribonucleoside in snRNA + S-adenosyl-L-homocysteine + H(+)</text>
        <dbReference type="Rhea" id="RHEA:78479"/>
        <dbReference type="Rhea" id="RHEA-COMP:19087"/>
        <dbReference type="Rhea" id="RHEA-COMP:19089"/>
        <dbReference type="ChEBI" id="CHEBI:15378"/>
        <dbReference type="ChEBI" id="CHEBI:57856"/>
        <dbReference type="ChEBI" id="CHEBI:59789"/>
        <dbReference type="ChEBI" id="CHEBI:167623"/>
        <dbReference type="ChEBI" id="CHEBI:172880"/>
    </reaction>
    <physiologicalReaction direction="left-to-right" evidence="5">
        <dbReference type="Rhea" id="RHEA:78480"/>
    </physiologicalReaction>
</comment>
<dbReference type="GO" id="GO:0005634">
    <property type="term" value="C:nucleus"/>
    <property type="evidence" value="ECO:0007669"/>
    <property type="project" value="TreeGrafter"/>
</dbReference>
<evidence type="ECO:0000256" key="4">
    <source>
        <dbReference type="ARBA" id="ARBA00048740"/>
    </source>
</evidence>
<evidence type="ECO:0000256" key="5">
    <source>
        <dbReference type="ARBA" id="ARBA00048763"/>
    </source>
</evidence>
<dbReference type="InterPro" id="IPR019012">
    <property type="entry name" value="RNA_cap_Gua-N2-MeTrfase"/>
</dbReference>
<sequence>MDEEGWFSVTPEAIARHHASRCGPGLVIDPFSGVGGNAIQFAMKNNHVLAIDIDPKKVDDAQHNATIYGVRNNIEFILGDFFLLSSHLKADAIFLSPPWGGPDYARVRTYDIQSMLKPRDGRFLFLTAMKIASKIVMFLPRNVDPNQLAELSLLSDPPWELEVEKNYLNGKLKGITAYFCHAPNNSQDVASDPTL</sequence>